<dbReference type="GO" id="GO:0006307">
    <property type="term" value="P:DNA alkylation repair"/>
    <property type="evidence" value="ECO:0007669"/>
    <property type="project" value="TreeGrafter"/>
</dbReference>
<evidence type="ECO:0000256" key="3">
    <source>
        <dbReference type="ARBA" id="ARBA00022763"/>
    </source>
</evidence>
<evidence type="ECO:0000256" key="8">
    <source>
        <dbReference type="ARBA" id="ARBA00023204"/>
    </source>
</evidence>
<dbReference type="STRING" id="152573.SAMN04488051_101194"/>
<dbReference type="GO" id="GO:0035516">
    <property type="term" value="F:broad specificity oxidative DNA demethylase activity"/>
    <property type="evidence" value="ECO:0007669"/>
    <property type="project" value="TreeGrafter"/>
</dbReference>
<feature type="binding site" evidence="9">
    <location>
        <begin position="73"/>
        <end position="75"/>
    </location>
    <ligand>
        <name>substrate</name>
    </ligand>
</feature>
<dbReference type="PANTHER" id="PTHR31573">
    <property type="entry name" value="ALPHA-KETOGLUTARATE-DEPENDENT DIOXYGENASE ALKB HOMOLOG 2"/>
    <property type="match status" value="1"/>
</dbReference>
<feature type="binding site" evidence="9">
    <location>
        <position position="110"/>
    </location>
    <ligand>
        <name>2-oxoglutarate</name>
        <dbReference type="ChEBI" id="CHEBI:16810"/>
    </ligand>
</feature>
<gene>
    <name evidence="11" type="ORF">SAMN04488051_101194</name>
</gene>
<dbReference type="RefSeq" id="WP_091338092.1">
    <property type="nucleotide sequence ID" value="NZ_FNRM01000001.1"/>
</dbReference>
<keyword evidence="2" id="KW-0479">Metal-binding</keyword>
<keyword evidence="6" id="KW-0560">Oxidoreductase</keyword>
<evidence type="ECO:0000256" key="1">
    <source>
        <dbReference type="ARBA" id="ARBA00001954"/>
    </source>
</evidence>
<evidence type="ECO:0000313" key="12">
    <source>
        <dbReference type="Proteomes" id="UP000198773"/>
    </source>
</evidence>
<dbReference type="Pfam" id="PF13532">
    <property type="entry name" value="2OG-FeII_Oxy_2"/>
    <property type="match status" value="1"/>
</dbReference>
<dbReference type="Proteomes" id="UP000198773">
    <property type="component" value="Unassembled WGS sequence"/>
</dbReference>
<protein>
    <submittedName>
        <fullName evidence="11">Alkylated DNA repair dioxygenase AlkB</fullName>
    </submittedName>
</protein>
<dbReference type="FunFam" id="2.60.120.590:FF:000004">
    <property type="entry name" value="DNA oxidative demethylase ALKBH2"/>
    <property type="match status" value="1"/>
</dbReference>
<keyword evidence="7" id="KW-0408">Iron</keyword>
<keyword evidence="8" id="KW-0234">DNA repair</keyword>
<evidence type="ECO:0000259" key="10">
    <source>
        <dbReference type="PROSITE" id="PS51471"/>
    </source>
</evidence>
<keyword evidence="3" id="KW-0227">DNA damage</keyword>
<accession>A0A1H3XCN3</accession>
<dbReference type="EMBL" id="FNRM01000001">
    <property type="protein sequence ID" value="SDZ97137.1"/>
    <property type="molecule type" value="Genomic_DNA"/>
</dbReference>
<feature type="binding site" evidence="9">
    <location>
        <begin position="53"/>
        <end position="55"/>
    </location>
    <ligand>
        <name>substrate</name>
    </ligand>
</feature>
<organism evidence="11 12">
    <name type="scientific">Alkalimonas amylolytica</name>
    <dbReference type="NCBI Taxonomy" id="152573"/>
    <lineage>
        <taxon>Bacteria</taxon>
        <taxon>Pseudomonadati</taxon>
        <taxon>Pseudomonadota</taxon>
        <taxon>Gammaproteobacteria</taxon>
        <taxon>Alkalimonas</taxon>
    </lineage>
</organism>
<dbReference type="SUPFAM" id="SSF51197">
    <property type="entry name" value="Clavaminate synthase-like"/>
    <property type="match status" value="1"/>
</dbReference>
<evidence type="ECO:0000256" key="6">
    <source>
        <dbReference type="ARBA" id="ARBA00023002"/>
    </source>
</evidence>
<dbReference type="InterPro" id="IPR027450">
    <property type="entry name" value="AlkB-like"/>
</dbReference>
<dbReference type="InterPro" id="IPR037151">
    <property type="entry name" value="AlkB-like_sf"/>
</dbReference>
<feature type="binding site" evidence="9">
    <location>
        <position position="179"/>
    </location>
    <ligand>
        <name>2-oxoglutarate</name>
        <dbReference type="ChEBI" id="CHEBI:16810"/>
    </ligand>
</feature>
<dbReference type="PANTHER" id="PTHR31573:SF1">
    <property type="entry name" value="DNA OXIDATIVE DEMETHYLASE ALKBH2"/>
    <property type="match status" value="1"/>
</dbReference>
<dbReference type="Gene3D" id="2.60.120.590">
    <property type="entry name" value="Alpha-ketoglutarate-dependent dioxygenase AlkB-like"/>
    <property type="match status" value="1"/>
</dbReference>
<reference evidence="11 12" key="1">
    <citation type="submission" date="2016-10" db="EMBL/GenBank/DDBJ databases">
        <authorList>
            <person name="de Groot N.N."/>
        </authorList>
    </citation>
    <scope>NUCLEOTIDE SEQUENCE [LARGE SCALE GENOMIC DNA]</scope>
    <source>
        <strain evidence="11 12">CGMCC 1.3430</strain>
    </source>
</reference>
<sequence length="203" mass="23715">MTRAAKQLKPECWQLPDANLLLWRGWLPETEAAASYQQLVQQLVWQQPSIRLFGREHPIPRQQVWMGDANAHYRYSGTLFAPEPWHPLVSRWCQLLSQQLEKPFNSVLVNWYRSGLDHMGWHADNEPELGTEPCIASLSLGQARRFDLKHRQQPWQLQLELGQGDLLLMTGSTQQYWVHRVPKQSRLTAGRLNLTFRYIVPIV</sequence>
<evidence type="ECO:0000256" key="7">
    <source>
        <dbReference type="ARBA" id="ARBA00023004"/>
    </source>
</evidence>
<dbReference type="PROSITE" id="PS51471">
    <property type="entry name" value="FE2OG_OXY"/>
    <property type="match status" value="1"/>
</dbReference>
<feature type="binding site" evidence="9">
    <location>
        <position position="197"/>
    </location>
    <ligand>
        <name>2-oxoglutarate</name>
        <dbReference type="ChEBI" id="CHEBI:16810"/>
    </ligand>
</feature>
<feature type="binding site" evidence="9">
    <location>
        <position position="112"/>
    </location>
    <ligand>
        <name>2-oxoglutarate</name>
        <dbReference type="ChEBI" id="CHEBI:16810"/>
    </ligand>
</feature>
<dbReference type="GO" id="GO:0051747">
    <property type="term" value="F:cytosine C-5 DNA demethylase activity"/>
    <property type="evidence" value="ECO:0007669"/>
    <property type="project" value="TreeGrafter"/>
</dbReference>
<dbReference type="AlphaFoldDB" id="A0A1H3XCN3"/>
<dbReference type="GO" id="GO:0008198">
    <property type="term" value="F:ferrous iron binding"/>
    <property type="evidence" value="ECO:0007669"/>
    <property type="project" value="TreeGrafter"/>
</dbReference>
<evidence type="ECO:0000313" key="11">
    <source>
        <dbReference type="EMBL" id="SDZ97137.1"/>
    </source>
</evidence>
<feature type="binding site" evidence="9">
    <location>
        <position position="122"/>
    </location>
    <ligand>
        <name>2-oxoglutarate</name>
        <dbReference type="ChEBI" id="CHEBI:16810"/>
    </ligand>
</feature>
<keyword evidence="4" id="KW-0460">Magnesium</keyword>
<feature type="domain" description="Fe2OG dioxygenase" evidence="10">
    <location>
        <begin position="103"/>
        <end position="200"/>
    </location>
</feature>
<feature type="binding site" evidence="9">
    <location>
        <position position="191"/>
    </location>
    <ligand>
        <name>2-oxoglutarate</name>
        <dbReference type="ChEBI" id="CHEBI:16810"/>
    </ligand>
</feature>
<proteinExistence type="predicted"/>
<keyword evidence="5 11" id="KW-0223">Dioxygenase</keyword>
<dbReference type="OrthoDB" id="190276at2"/>
<feature type="binding site" evidence="9">
    <location>
        <position position="195"/>
    </location>
    <ligand>
        <name>2-oxoglutarate</name>
        <dbReference type="ChEBI" id="CHEBI:16810"/>
    </ligand>
</feature>
<name>A0A1H3XCN3_ALKAM</name>
<evidence type="ECO:0000256" key="2">
    <source>
        <dbReference type="ARBA" id="ARBA00022723"/>
    </source>
</evidence>
<evidence type="ECO:0000256" key="4">
    <source>
        <dbReference type="ARBA" id="ARBA00022842"/>
    </source>
</evidence>
<dbReference type="InterPro" id="IPR005123">
    <property type="entry name" value="Oxoglu/Fe-dep_dioxygenase_dom"/>
</dbReference>
<evidence type="ECO:0000256" key="9">
    <source>
        <dbReference type="PIRSR" id="PIRSR632852-1"/>
    </source>
</evidence>
<comment type="cofactor">
    <cofactor evidence="1">
        <name>Fe(2+)</name>
        <dbReference type="ChEBI" id="CHEBI:29033"/>
    </cofactor>
</comment>
<keyword evidence="12" id="KW-1185">Reference proteome</keyword>
<dbReference type="InterPro" id="IPR032852">
    <property type="entry name" value="ALKBH2"/>
</dbReference>
<evidence type="ECO:0000256" key="5">
    <source>
        <dbReference type="ARBA" id="ARBA00022964"/>
    </source>
</evidence>